<name>A0A6L3SZ12_9HYPH</name>
<feature type="region of interest" description="Disordered" evidence="1">
    <location>
        <begin position="1"/>
        <end position="82"/>
    </location>
</feature>
<dbReference type="EMBL" id="VZZK01000009">
    <property type="protein sequence ID" value="KAB1079351.1"/>
    <property type="molecule type" value="Genomic_DNA"/>
</dbReference>
<protein>
    <submittedName>
        <fullName evidence="2">Uncharacterized protein</fullName>
    </submittedName>
</protein>
<dbReference type="Proteomes" id="UP000474159">
    <property type="component" value="Unassembled WGS sequence"/>
</dbReference>
<organism evidence="2 3">
    <name type="scientific">Methylobacterium soli</name>
    <dbReference type="NCBI Taxonomy" id="553447"/>
    <lineage>
        <taxon>Bacteria</taxon>
        <taxon>Pseudomonadati</taxon>
        <taxon>Pseudomonadota</taxon>
        <taxon>Alphaproteobacteria</taxon>
        <taxon>Hyphomicrobiales</taxon>
        <taxon>Methylobacteriaceae</taxon>
        <taxon>Methylobacterium</taxon>
    </lineage>
</organism>
<accession>A0A6L3SZ12</accession>
<dbReference type="RefSeq" id="WP_151000086.1">
    <property type="nucleotide sequence ID" value="NZ_BPQY01000035.1"/>
</dbReference>
<gene>
    <name evidence="2" type="ORF">F6X53_11125</name>
</gene>
<sequence>MDGANDMSAPRITEEAGTQNTGAIDGREAETIAQEHAGSPCKGRTRKTKKMLGWQTRLRRAAAAHARKQQRAKDSTDHPQQLDARGLMVWLDDTLTQSW</sequence>
<feature type="compositionally biased region" description="Basic residues" evidence="1">
    <location>
        <begin position="57"/>
        <end position="70"/>
    </location>
</feature>
<reference evidence="2 3" key="1">
    <citation type="submission" date="2019-09" db="EMBL/GenBank/DDBJ databases">
        <title>YIM 48816 draft genome.</title>
        <authorList>
            <person name="Jiang L."/>
        </authorList>
    </citation>
    <scope>NUCLEOTIDE SEQUENCE [LARGE SCALE GENOMIC DNA]</scope>
    <source>
        <strain evidence="2 3">YIM 48816</strain>
    </source>
</reference>
<comment type="caution">
    <text evidence="2">The sequence shown here is derived from an EMBL/GenBank/DDBJ whole genome shotgun (WGS) entry which is preliminary data.</text>
</comment>
<evidence type="ECO:0000313" key="3">
    <source>
        <dbReference type="Proteomes" id="UP000474159"/>
    </source>
</evidence>
<evidence type="ECO:0000256" key="1">
    <source>
        <dbReference type="SAM" id="MobiDB-lite"/>
    </source>
</evidence>
<keyword evidence="3" id="KW-1185">Reference proteome</keyword>
<evidence type="ECO:0000313" key="2">
    <source>
        <dbReference type="EMBL" id="KAB1079351.1"/>
    </source>
</evidence>
<dbReference type="OrthoDB" id="8009801at2"/>
<proteinExistence type="predicted"/>
<dbReference type="AlphaFoldDB" id="A0A6L3SZ12"/>